<dbReference type="AlphaFoldDB" id="A0A5C8PTF8"/>
<dbReference type="RefSeq" id="WP_147845776.1">
    <property type="nucleotide sequence ID" value="NZ_VDUZ01000004.1"/>
</dbReference>
<protein>
    <submittedName>
        <fullName evidence="1">Uncharacterized protein</fullName>
    </submittedName>
</protein>
<keyword evidence="2" id="KW-1185">Reference proteome</keyword>
<gene>
    <name evidence="1" type="ORF">FHP25_04845</name>
</gene>
<reference evidence="1 2" key="1">
    <citation type="submission" date="2019-06" db="EMBL/GenBank/DDBJ databases">
        <title>New taxonomy in bacterial strain CC-CFT640, isolated from vineyard.</title>
        <authorList>
            <person name="Lin S.-Y."/>
            <person name="Tsai C.-F."/>
            <person name="Young C.-C."/>
        </authorList>
    </citation>
    <scope>NUCLEOTIDE SEQUENCE [LARGE SCALE GENOMIC DNA]</scope>
    <source>
        <strain evidence="1 2">CC-CFT640</strain>
    </source>
</reference>
<comment type="caution">
    <text evidence="1">The sequence shown here is derived from an EMBL/GenBank/DDBJ whole genome shotgun (WGS) entry which is preliminary data.</text>
</comment>
<evidence type="ECO:0000313" key="2">
    <source>
        <dbReference type="Proteomes" id="UP000321638"/>
    </source>
</evidence>
<dbReference type="EMBL" id="VDUZ01000004">
    <property type="protein sequence ID" value="TXL80362.1"/>
    <property type="molecule type" value="Genomic_DNA"/>
</dbReference>
<dbReference type="Proteomes" id="UP000321638">
    <property type="component" value="Unassembled WGS sequence"/>
</dbReference>
<organism evidence="1 2">
    <name type="scientific">Vineibacter terrae</name>
    <dbReference type="NCBI Taxonomy" id="2586908"/>
    <lineage>
        <taxon>Bacteria</taxon>
        <taxon>Pseudomonadati</taxon>
        <taxon>Pseudomonadota</taxon>
        <taxon>Alphaproteobacteria</taxon>
        <taxon>Hyphomicrobiales</taxon>
        <taxon>Vineibacter</taxon>
    </lineage>
</organism>
<sequence>MVLHSAFADGQYDGDIARIVLPAGDALTLAQAWREVEPLCRPASSDRDAERRIIEEWARTVAVTAGRPGHGIDDELAIDTIVEALIRYPADCVLRALQNRRAAHKWRPTLSEILADVQWRARYRSALRDAFARAGVDTGPR</sequence>
<evidence type="ECO:0000313" key="1">
    <source>
        <dbReference type="EMBL" id="TXL80362.1"/>
    </source>
</evidence>
<dbReference type="OrthoDB" id="9835118at2"/>
<name>A0A5C8PTF8_9HYPH</name>
<accession>A0A5C8PTF8</accession>
<proteinExistence type="predicted"/>